<dbReference type="Proteomes" id="UP000663834">
    <property type="component" value="Unassembled WGS sequence"/>
</dbReference>
<feature type="compositionally biased region" description="Polar residues" evidence="1">
    <location>
        <begin position="22"/>
        <end position="35"/>
    </location>
</feature>
<reference evidence="2" key="1">
    <citation type="submission" date="2021-02" db="EMBL/GenBank/DDBJ databases">
        <authorList>
            <person name="Nowell W R."/>
        </authorList>
    </citation>
    <scope>NUCLEOTIDE SEQUENCE</scope>
</reference>
<organism evidence="2 4">
    <name type="scientific">Rotaria magnacalcarata</name>
    <dbReference type="NCBI Taxonomy" id="392030"/>
    <lineage>
        <taxon>Eukaryota</taxon>
        <taxon>Metazoa</taxon>
        <taxon>Spiralia</taxon>
        <taxon>Gnathifera</taxon>
        <taxon>Rotifera</taxon>
        <taxon>Eurotatoria</taxon>
        <taxon>Bdelloidea</taxon>
        <taxon>Philodinida</taxon>
        <taxon>Philodinidae</taxon>
        <taxon>Rotaria</taxon>
    </lineage>
</organism>
<feature type="compositionally biased region" description="Low complexity" evidence="1">
    <location>
        <begin position="87"/>
        <end position="101"/>
    </location>
</feature>
<feature type="region of interest" description="Disordered" evidence="1">
    <location>
        <begin position="1"/>
        <end position="37"/>
    </location>
</feature>
<accession>A0A815RVX6</accession>
<dbReference type="EMBL" id="CAJNOW010006364">
    <property type="protein sequence ID" value="CAF1482268.1"/>
    <property type="molecule type" value="Genomic_DNA"/>
</dbReference>
<dbReference type="Proteomes" id="UP000681720">
    <property type="component" value="Unassembled WGS sequence"/>
</dbReference>
<dbReference type="EMBL" id="CAJOBJ010015874">
    <property type="protein sequence ID" value="CAF4184253.1"/>
    <property type="molecule type" value="Genomic_DNA"/>
</dbReference>
<evidence type="ECO:0000313" key="4">
    <source>
        <dbReference type="Proteomes" id="UP000663834"/>
    </source>
</evidence>
<feature type="compositionally biased region" description="Polar residues" evidence="1">
    <location>
        <begin position="66"/>
        <end position="79"/>
    </location>
</feature>
<feature type="region of interest" description="Disordered" evidence="1">
    <location>
        <begin position="51"/>
        <end position="105"/>
    </location>
</feature>
<proteinExistence type="predicted"/>
<gene>
    <name evidence="3" type="ORF">GIL414_LOCUS20925</name>
    <name evidence="2" type="ORF">KQP761_LOCUS13632</name>
</gene>
<sequence length="526" mass="60490">MEEQHFAPFYKNTDSNYDDDNSFSGDSSLEVTSNIDENESELIGLSTYLHLDSTNGDGSDGDSDQTSKWPETPPISSDSSDIEQLDNSQQESLSTSESTNSNIQEKCFKRKRRQWNIKEKLDAVALFNKNKSAKRKRLNGGGKKLVYVDLDHKLFIWYRSRRTDPKDKSLVPADVRREKVTFRRLEKEGGRIAEELNECLPSSSWYGRFMKRHGLSLQRHKRQDKVPLDEVHRLANFFYTYNRRASLWSIKRGPMGAFTFEDICNMDETPLALFGDQAKKCVNDIGTNNEINGYISNKRFCTVLLTVFGKNQRMKPTIVFKSKGNIILAERQQYSKDVHVIFTPKAVINGPSIETYTKYWLAKVHDGHPKLLIVDSANSHLKPEVIHRLRKKKCCGVYNSKWMYTTFAKYIDRYTSRSNIKLTSKQQRILCTRLVATAWSRTQATIDLERAFLDIGYTWVDDSPVSIRTLSGFVFDSSTITSMIVNYDNGDDGGEKECEKNKNSHLSSITTTKKMKQLNLDHFIKK</sequence>
<evidence type="ECO:0000313" key="3">
    <source>
        <dbReference type="EMBL" id="CAF4184253.1"/>
    </source>
</evidence>
<comment type="caution">
    <text evidence="2">The sequence shown here is derived from an EMBL/GenBank/DDBJ whole genome shotgun (WGS) entry which is preliminary data.</text>
</comment>
<dbReference type="AlphaFoldDB" id="A0A815RVX6"/>
<evidence type="ECO:0000256" key="1">
    <source>
        <dbReference type="SAM" id="MobiDB-lite"/>
    </source>
</evidence>
<protein>
    <submittedName>
        <fullName evidence="2">Uncharacterized protein</fullName>
    </submittedName>
</protein>
<dbReference type="OrthoDB" id="5983378at2759"/>
<name>A0A815RVX6_9BILA</name>
<evidence type="ECO:0000313" key="2">
    <source>
        <dbReference type="EMBL" id="CAF1482268.1"/>
    </source>
</evidence>